<dbReference type="Pfam" id="PF20684">
    <property type="entry name" value="Fung_rhodopsin"/>
    <property type="match status" value="2"/>
</dbReference>
<proteinExistence type="inferred from homology"/>
<feature type="transmembrane region" description="Helical" evidence="7">
    <location>
        <begin position="252"/>
        <end position="274"/>
    </location>
</feature>
<feature type="transmembrane region" description="Helical" evidence="7">
    <location>
        <begin position="21"/>
        <end position="42"/>
    </location>
</feature>
<evidence type="ECO:0000256" key="5">
    <source>
        <dbReference type="ARBA" id="ARBA00038359"/>
    </source>
</evidence>
<name>A0A3M7AUN2_HORWE</name>
<dbReference type="Proteomes" id="UP000276864">
    <property type="component" value="Unassembled WGS sequence"/>
</dbReference>
<dbReference type="EMBL" id="QWIM01000772">
    <property type="protein sequence ID" value="RMY31098.1"/>
    <property type="molecule type" value="Genomic_DNA"/>
</dbReference>
<dbReference type="AlphaFoldDB" id="A0A3M7AUN2"/>
<evidence type="ECO:0000256" key="4">
    <source>
        <dbReference type="ARBA" id="ARBA00023136"/>
    </source>
</evidence>
<feature type="transmembrane region" description="Helical" evidence="7">
    <location>
        <begin position="294"/>
        <end position="315"/>
    </location>
</feature>
<feature type="transmembrane region" description="Helical" evidence="7">
    <location>
        <begin position="123"/>
        <end position="147"/>
    </location>
</feature>
<feature type="region of interest" description="Disordered" evidence="6">
    <location>
        <begin position="370"/>
        <end position="403"/>
    </location>
</feature>
<evidence type="ECO:0000256" key="2">
    <source>
        <dbReference type="ARBA" id="ARBA00022692"/>
    </source>
</evidence>
<comment type="caution">
    <text evidence="9">The sequence shown here is derived from an EMBL/GenBank/DDBJ whole genome shotgun (WGS) entry which is preliminary data.</text>
</comment>
<comment type="subcellular location">
    <subcellularLocation>
        <location evidence="1">Membrane</location>
        <topology evidence="1">Multi-pass membrane protein</topology>
    </subcellularLocation>
</comment>
<evidence type="ECO:0000256" key="1">
    <source>
        <dbReference type="ARBA" id="ARBA00004141"/>
    </source>
</evidence>
<dbReference type="PANTHER" id="PTHR33048:SF123">
    <property type="entry name" value="INTEGRAL MEMBRANE PROTEIN"/>
    <property type="match status" value="1"/>
</dbReference>
<organism evidence="9 10">
    <name type="scientific">Hortaea werneckii</name>
    <name type="common">Black yeast</name>
    <name type="synonym">Cladosporium werneckii</name>
    <dbReference type="NCBI Taxonomy" id="91943"/>
    <lineage>
        <taxon>Eukaryota</taxon>
        <taxon>Fungi</taxon>
        <taxon>Dikarya</taxon>
        <taxon>Ascomycota</taxon>
        <taxon>Pezizomycotina</taxon>
        <taxon>Dothideomycetes</taxon>
        <taxon>Dothideomycetidae</taxon>
        <taxon>Mycosphaerellales</taxon>
        <taxon>Teratosphaeriaceae</taxon>
        <taxon>Hortaea</taxon>
    </lineage>
</organism>
<dbReference type="InterPro" id="IPR052337">
    <property type="entry name" value="SAT4-like"/>
</dbReference>
<sequence length="455" mass="50615">MINPYTHSSILMDRAADDTQYGYKMTSNRLALIVAGAIFTLIGRKDDWFMLLAWLSSLGFTTASYISVAWGVGFDLDDAPAWWAVEAIKAVYVVEIFYYFSLFFVKVSILMLYLRLAGSLRTFLYWGAIGTLVIIVAQFVSTVVVVGTQCIPMATYWDPTIEGTCININDFFYCKSLDEGEAIRNGNCGDVEADKDIAATNIFTIITDIMIIGLPIATLWKLNCPRAQKYGMQNPFSLPLLAKESKLTNAPIGIMLAFLLGGVSTIASCVRMYSIQIYTESSEPMRDAAPINTWSFIEINLGILCCSAPAIKPLFFRSQRDRSAAAIAAAEAASDEKRSSEGINRRLRAKDDLLTEMTTEVDLESGVFPHHHHQRQNQPVVAPLQSVHTATSSSRRGSRFEPWDLADQPRSCYVSAERRIRQEGSMESFGSQQILVQTTVDVDEKSIDKESDADR</sequence>
<evidence type="ECO:0000313" key="10">
    <source>
        <dbReference type="Proteomes" id="UP000276864"/>
    </source>
</evidence>
<evidence type="ECO:0000256" key="3">
    <source>
        <dbReference type="ARBA" id="ARBA00022989"/>
    </source>
</evidence>
<dbReference type="PANTHER" id="PTHR33048">
    <property type="entry name" value="PTH11-LIKE INTEGRAL MEMBRANE PROTEIN (AFU_ORTHOLOGUE AFUA_5G11245)"/>
    <property type="match status" value="1"/>
</dbReference>
<evidence type="ECO:0000256" key="7">
    <source>
        <dbReference type="SAM" id="Phobius"/>
    </source>
</evidence>
<reference evidence="9 10" key="1">
    <citation type="journal article" date="2018" name="BMC Genomics">
        <title>Genomic evidence for intraspecific hybridization in a clonal and extremely halotolerant yeast.</title>
        <authorList>
            <person name="Gostincar C."/>
            <person name="Stajich J.E."/>
            <person name="Zupancic J."/>
            <person name="Zalar P."/>
            <person name="Gunde-Cimerman N."/>
        </authorList>
    </citation>
    <scope>NUCLEOTIDE SEQUENCE [LARGE SCALE GENOMIC DNA]</scope>
    <source>
        <strain evidence="9 10">EXF-6651</strain>
    </source>
</reference>
<feature type="domain" description="Rhodopsin" evidence="8">
    <location>
        <begin position="250"/>
        <end position="315"/>
    </location>
</feature>
<feature type="domain" description="Rhodopsin" evidence="8">
    <location>
        <begin position="45"/>
        <end position="176"/>
    </location>
</feature>
<gene>
    <name evidence="9" type="ORF">D0866_07533</name>
</gene>
<feature type="transmembrane region" description="Helical" evidence="7">
    <location>
        <begin position="49"/>
        <end position="70"/>
    </location>
</feature>
<protein>
    <recommendedName>
        <fullName evidence="8">Rhodopsin domain-containing protein</fullName>
    </recommendedName>
</protein>
<feature type="transmembrane region" description="Helical" evidence="7">
    <location>
        <begin position="90"/>
        <end position="114"/>
    </location>
</feature>
<keyword evidence="2 7" id="KW-0812">Transmembrane</keyword>
<evidence type="ECO:0000313" key="9">
    <source>
        <dbReference type="EMBL" id="RMY31098.1"/>
    </source>
</evidence>
<keyword evidence="4 7" id="KW-0472">Membrane</keyword>
<accession>A0A3M7AUN2</accession>
<dbReference type="GO" id="GO:0016020">
    <property type="term" value="C:membrane"/>
    <property type="evidence" value="ECO:0007669"/>
    <property type="project" value="UniProtKB-SubCell"/>
</dbReference>
<comment type="similarity">
    <text evidence="5">Belongs to the SAT4 family.</text>
</comment>
<evidence type="ECO:0000259" key="8">
    <source>
        <dbReference type="Pfam" id="PF20684"/>
    </source>
</evidence>
<dbReference type="InterPro" id="IPR049326">
    <property type="entry name" value="Rhodopsin_dom_fungi"/>
</dbReference>
<keyword evidence="3 7" id="KW-1133">Transmembrane helix</keyword>
<evidence type="ECO:0000256" key="6">
    <source>
        <dbReference type="SAM" id="MobiDB-lite"/>
    </source>
</evidence>
<feature type="transmembrane region" description="Helical" evidence="7">
    <location>
        <begin position="202"/>
        <end position="222"/>
    </location>
</feature>
<feature type="compositionally biased region" description="Polar residues" evidence="6">
    <location>
        <begin position="386"/>
        <end position="395"/>
    </location>
</feature>